<dbReference type="InterPro" id="IPR001610">
    <property type="entry name" value="PAC"/>
</dbReference>
<evidence type="ECO:0000259" key="14">
    <source>
        <dbReference type="PROSITE" id="PS50112"/>
    </source>
</evidence>
<dbReference type="Pfam" id="PF13426">
    <property type="entry name" value="PAS_9"/>
    <property type="match status" value="2"/>
</dbReference>
<name>A0ABR8FMR7_9NOST</name>
<protein>
    <recommendedName>
        <fullName evidence="3">histidine kinase</fullName>
        <ecNumber evidence="3">2.7.13.3</ecNumber>
    </recommendedName>
</protein>
<dbReference type="InterPro" id="IPR000014">
    <property type="entry name" value="PAS"/>
</dbReference>
<dbReference type="RefSeq" id="WP_190720209.1">
    <property type="nucleotide sequence ID" value="NZ_JACJST010000036.1"/>
</dbReference>
<reference evidence="16 17" key="1">
    <citation type="journal article" date="2020" name="ISME J.">
        <title>Comparative genomics reveals insights into cyanobacterial evolution and habitat adaptation.</title>
        <authorList>
            <person name="Chen M.Y."/>
            <person name="Teng W.K."/>
            <person name="Zhao L."/>
            <person name="Hu C.X."/>
            <person name="Zhou Y.K."/>
            <person name="Han B.P."/>
            <person name="Song L.R."/>
            <person name="Shu W.S."/>
        </authorList>
    </citation>
    <scope>NUCLEOTIDE SEQUENCE [LARGE SCALE GENOMIC DNA]</scope>
    <source>
        <strain evidence="16 17">FACHB-196</strain>
    </source>
</reference>
<dbReference type="SMART" id="SM00388">
    <property type="entry name" value="HisKA"/>
    <property type="match status" value="1"/>
</dbReference>
<evidence type="ECO:0000256" key="1">
    <source>
        <dbReference type="ARBA" id="ARBA00000085"/>
    </source>
</evidence>
<dbReference type="InterPro" id="IPR003594">
    <property type="entry name" value="HATPase_dom"/>
</dbReference>
<dbReference type="Proteomes" id="UP000640531">
    <property type="component" value="Unassembled WGS sequence"/>
</dbReference>
<evidence type="ECO:0000259" key="15">
    <source>
        <dbReference type="PROSITE" id="PS50113"/>
    </source>
</evidence>
<dbReference type="PROSITE" id="PS50109">
    <property type="entry name" value="HIS_KIN"/>
    <property type="match status" value="1"/>
</dbReference>
<dbReference type="NCBIfam" id="TIGR00229">
    <property type="entry name" value="sensory_box"/>
    <property type="match status" value="3"/>
</dbReference>
<evidence type="ECO:0000256" key="9">
    <source>
        <dbReference type="ARBA" id="ARBA00022840"/>
    </source>
</evidence>
<dbReference type="SMART" id="SM00091">
    <property type="entry name" value="PAS"/>
    <property type="match status" value="4"/>
</dbReference>
<dbReference type="Pfam" id="PF02518">
    <property type="entry name" value="HATPase_c"/>
    <property type="match status" value="1"/>
</dbReference>
<dbReference type="Gene3D" id="1.10.287.130">
    <property type="match status" value="1"/>
</dbReference>
<dbReference type="PROSITE" id="PS50112">
    <property type="entry name" value="PAS"/>
    <property type="match status" value="3"/>
</dbReference>
<dbReference type="Pfam" id="PF00989">
    <property type="entry name" value="PAS"/>
    <property type="match status" value="2"/>
</dbReference>
<dbReference type="PANTHER" id="PTHR42878:SF7">
    <property type="entry name" value="SENSOR HISTIDINE KINASE GLRK"/>
    <property type="match status" value="1"/>
</dbReference>
<dbReference type="InterPro" id="IPR004358">
    <property type="entry name" value="Sig_transdc_His_kin-like_C"/>
</dbReference>
<dbReference type="InterPro" id="IPR005467">
    <property type="entry name" value="His_kinase_dom"/>
</dbReference>
<dbReference type="PRINTS" id="PR00344">
    <property type="entry name" value="BCTRLSENSOR"/>
</dbReference>
<dbReference type="Gene3D" id="3.30.450.20">
    <property type="entry name" value="PAS domain"/>
    <property type="match status" value="4"/>
</dbReference>
<keyword evidence="10" id="KW-1133">Transmembrane helix</keyword>
<feature type="domain" description="PAS" evidence="14">
    <location>
        <begin position="364"/>
        <end position="404"/>
    </location>
</feature>
<dbReference type="Gene3D" id="3.30.565.10">
    <property type="entry name" value="Histidine kinase-like ATPase, C-terminal domain"/>
    <property type="match status" value="1"/>
</dbReference>
<evidence type="ECO:0000256" key="3">
    <source>
        <dbReference type="ARBA" id="ARBA00012438"/>
    </source>
</evidence>
<dbReference type="InterPro" id="IPR013767">
    <property type="entry name" value="PAS_fold"/>
</dbReference>
<feature type="domain" description="PAS" evidence="14">
    <location>
        <begin position="484"/>
        <end position="554"/>
    </location>
</feature>
<dbReference type="InterPro" id="IPR050351">
    <property type="entry name" value="BphY/WalK/GraS-like"/>
</dbReference>
<dbReference type="PANTHER" id="PTHR42878">
    <property type="entry name" value="TWO-COMPONENT HISTIDINE KINASE"/>
    <property type="match status" value="1"/>
</dbReference>
<sequence length="865" mass="97964">MNLDNYSTEELLREIQVLQTRLKTSEDTLEAIHQGAVDAFVIATPEGEKVFTLQSADYTYRLLIEQMHEGAVIVTSDGGILYANQAFANLVQLPLSKIIGSKFQRFILERDVDNLQALMKIKDQDLAAADEFSLININQQEISVYINANSLNINSYEITCFIVTDLTERHQNEQIIASERFARSILEQVGESIVVCDETGKIIRASQVFNNLCGTNPLWQNFDNLISLFFSHLDSNIIANIIQSLPNDVPDIMLEHRFHINTVLQGQTYNGVEVYFQRSDGQQFDLFLNARPLLNSIGAIIGAIVNLTDITERKHQEAEIHQAKLELEIRVAQRTAELTELNKHLLISLDEIEKKQQKLLEQSQLLDLAHDTILTKDINSSVITFWNNGGEKMYGWTKAEAIGKVSHKLLKTQFPQPLAEIKAQVLKLGYWEGELIHSDRNGTSVIVSSRWVLQKDESGKPVKILEMNNDITKQKQKEADLKNSEIKFRSLTECLPIGVFLTDKEGKIIYVNPYYQIFSGLTMAEIIGEDWLNFIHADDRKKILKEWLMILNNAPRDFCELNFCHEVKYFHQDNQIHYARIHLAPMLIEREKMSGYIGIVEDITEIRAVEQMKKDFISIASHELRTPLTAINGALGLLAGKVYDNNPDKRTQMINIAAAQTARLVRLVNDILALQKLESGNTILVKQSCDAAELIIDSVNLMQPEAEKNHINFQINTISIEIWVNPDAIIQTLTNLLSNAIKFSAPCTTITVSNILVDSQETQAQIFAHLTNNYLLNVLCPPYVMFQVQDQGEGIPADKLETIFGWFQQVDSSDAREKGGTGLGLSICRNIIQQHEGQIWAESKLGQGSTFFFTLPLRENHKEDT</sequence>
<keyword evidence="9" id="KW-0067">ATP-binding</keyword>
<dbReference type="CDD" id="cd00082">
    <property type="entry name" value="HisKA"/>
    <property type="match status" value="1"/>
</dbReference>
<feature type="domain" description="PAS" evidence="14">
    <location>
        <begin position="56"/>
        <end position="120"/>
    </location>
</feature>
<keyword evidence="5" id="KW-0808">Transferase</keyword>
<dbReference type="InterPro" id="IPR036890">
    <property type="entry name" value="HATPase_C_sf"/>
</dbReference>
<dbReference type="SMART" id="SM00387">
    <property type="entry name" value="HATPase_c"/>
    <property type="match status" value="1"/>
</dbReference>
<keyword evidence="8" id="KW-0418">Kinase</keyword>
<evidence type="ECO:0000256" key="11">
    <source>
        <dbReference type="ARBA" id="ARBA00023012"/>
    </source>
</evidence>
<comment type="subcellular location">
    <subcellularLocation>
        <location evidence="2">Membrane</location>
        <topology evidence="2">Multi-pass membrane protein</topology>
    </subcellularLocation>
</comment>
<evidence type="ECO:0000256" key="10">
    <source>
        <dbReference type="ARBA" id="ARBA00022989"/>
    </source>
</evidence>
<keyword evidence="7" id="KW-0547">Nucleotide-binding</keyword>
<feature type="domain" description="PAC" evidence="15">
    <location>
        <begin position="563"/>
        <end position="615"/>
    </location>
</feature>
<comment type="caution">
    <text evidence="16">The sequence shown here is derived from an EMBL/GenBank/DDBJ whole genome shotgun (WGS) entry which is preliminary data.</text>
</comment>
<dbReference type="InterPro" id="IPR036097">
    <property type="entry name" value="HisK_dim/P_sf"/>
</dbReference>
<dbReference type="Pfam" id="PF00512">
    <property type="entry name" value="HisKA"/>
    <property type="match status" value="1"/>
</dbReference>
<evidence type="ECO:0000313" key="16">
    <source>
        <dbReference type="EMBL" id="MBD2571094.1"/>
    </source>
</evidence>
<dbReference type="EMBL" id="JACJST010000036">
    <property type="protein sequence ID" value="MBD2571094.1"/>
    <property type="molecule type" value="Genomic_DNA"/>
</dbReference>
<dbReference type="PROSITE" id="PS50113">
    <property type="entry name" value="PAC"/>
    <property type="match status" value="3"/>
</dbReference>
<keyword evidence="4" id="KW-0597">Phosphoprotein</keyword>
<proteinExistence type="predicted"/>
<feature type="domain" description="Histidine kinase" evidence="13">
    <location>
        <begin position="619"/>
        <end position="859"/>
    </location>
</feature>
<gene>
    <name evidence="16" type="ORF">H6G59_25025</name>
</gene>
<accession>A0ABR8FMR7</accession>
<evidence type="ECO:0000256" key="2">
    <source>
        <dbReference type="ARBA" id="ARBA00004141"/>
    </source>
</evidence>
<evidence type="ECO:0000256" key="8">
    <source>
        <dbReference type="ARBA" id="ARBA00022777"/>
    </source>
</evidence>
<dbReference type="InterPro" id="IPR000700">
    <property type="entry name" value="PAS-assoc_C"/>
</dbReference>
<dbReference type="EC" id="2.7.13.3" evidence="3"/>
<dbReference type="SUPFAM" id="SSF55874">
    <property type="entry name" value="ATPase domain of HSP90 chaperone/DNA topoisomerase II/histidine kinase"/>
    <property type="match status" value="1"/>
</dbReference>
<keyword evidence="17" id="KW-1185">Reference proteome</keyword>
<dbReference type="SMART" id="SM00086">
    <property type="entry name" value="PAC"/>
    <property type="match status" value="3"/>
</dbReference>
<feature type="domain" description="PAC" evidence="15">
    <location>
        <begin position="270"/>
        <end position="322"/>
    </location>
</feature>
<dbReference type="SUPFAM" id="SSF47384">
    <property type="entry name" value="Homodimeric domain of signal transducing histidine kinase"/>
    <property type="match status" value="1"/>
</dbReference>
<dbReference type="CDD" id="cd00130">
    <property type="entry name" value="PAS"/>
    <property type="match status" value="3"/>
</dbReference>
<dbReference type="InterPro" id="IPR035965">
    <property type="entry name" value="PAS-like_dom_sf"/>
</dbReference>
<comment type="catalytic activity">
    <reaction evidence="1">
        <text>ATP + protein L-histidine = ADP + protein N-phospho-L-histidine.</text>
        <dbReference type="EC" id="2.7.13.3"/>
    </reaction>
</comment>
<evidence type="ECO:0000256" key="6">
    <source>
        <dbReference type="ARBA" id="ARBA00022692"/>
    </source>
</evidence>
<organism evidence="16 17">
    <name type="scientific">Anabaena lutea FACHB-196</name>
    <dbReference type="NCBI Taxonomy" id="2692881"/>
    <lineage>
        <taxon>Bacteria</taxon>
        <taxon>Bacillati</taxon>
        <taxon>Cyanobacteriota</taxon>
        <taxon>Cyanophyceae</taxon>
        <taxon>Nostocales</taxon>
        <taxon>Nostocaceae</taxon>
        <taxon>Anabaena</taxon>
    </lineage>
</organism>
<feature type="domain" description="PAC" evidence="15">
    <location>
        <begin position="429"/>
        <end position="483"/>
    </location>
</feature>
<keyword evidence="12" id="KW-0472">Membrane</keyword>
<dbReference type="SUPFAM" id="SSF55785">
    <property type="entry name" value="PYP-like sensor domain (PAS domain)"/>
    <property type="match status" value="4"/>
</dbReference>
<evidence type="ECO:0000259" key="13">
    <source>
        <dbReference type="PROSITE" id="PS50109"/>
    </source>
</evidence>
<dbReference type="InterPro" id="IPR003661">
    <property type="entry name" value="HisK_dim/P_dom"/>
</dbReference>
<keyword evidence="11" id="KW-0902">Two-component regulatory system</keyword>
<keyword evidence="6" id="KW-0812">Transmembrane</keyword>
<evidence type="ECO:0000256" key="7">
    <source>
        <dbReference type="ARBA" id="ARBA00022741"/>
    </source>
</evidence>
<evidence type="ECO:0000256" key="12">
    <source>
        <dbReference type="ARBA" id="ARBA00023136"/>
    </source>
</evidence>
<evidence type="ECO:0000256" key="5">
    <source>
        <dbReference type="ARBA" id="ARBA00022679"/>
    </source>
</evidence>
<evidence type="ECO:0000256" key="4">
    <source>
        <dbReference type="ARBA" id="ARBA00022553"/>
    </source>
</evidence>
<evidence type="ECO:0000313" key="17">
    <source>
        <dbReference type="Proteomes" id="UP000640531"/>
    </source>
</evidence>